<dbReference type="Proteomes" id="UP000345527">
    <property type="component" value="Unassembled WGS sequence"/>
</dbReference>
<evidence type="ECO:0000259" key="2">
    <source>
        <dbReference type="PROSITE" id="PS51301"/>
    </source>
</evidence>
<comment type="caution">
    <text evidence="4">The sequence shown here is derived from an EMBL/GenBank/DDBJ whole genome shotgun (WGS) entry which is preliminary data.</text>
</comment>
<dbReference type="InterPro" id="IPR017880">
    <property type="entry name" value="KilA_N"/>
</dbReference>
<dbReference type="Pfam" id="PF04383">
    <property type="entry name" value="KilA-N"/>
    <property type="match status" value="1"/>
</dbReference>
<feature type="compositionally biased region" description="Polar residues" evidence="1">
    <location>
        <begin position="383"/>
        <end position="392"/>
    </location>
</feature>
<dbReference type="AlphaFoldDB" id="A0A5J5DX39"/>
<evidence type="ECO:0000313" key="3">
    <source>
        <dbReference type="EMBL" id="KAA8821171.1"/>
    </source>
</evidence>
<evidence type="ECO:0000313" key="4">
    <source>
        <dbReference type="EMBL" id="KAA8821458.1"/>
    </source>
</evidence>
<evidence type="ECO:0000313" key="5">
    <source>
        <dbReference type="Proteomes" id="UP000345527"/>
    </source>
</evidence>
<organism evidence="4 5">
    <name type="scientific">Bifidobacterium vespertilionis</name>
    <dbReference type="NCBI Taxonomy" id="2562524"/>
    <lineage>
        <taxon>Bacteria</taxon>
        <taxon>Bacillati</taxon>
        <taxon>Actinomycetota</taxon>
        <taxon>Actinomycetes</taxon>
        <taxon>Bifidobacteriales</taxon>
        <taxon>Bifidobacteriaceae</taxon>
        <taxon>Bifidobacterium</taxon>
    </lineage>
</organism>
<evidence type="ECO:0000313" key="6">
    <source>
        <dbReference type="Proteomes" id="UP000374630"/>
    </source>
</evidence>
<sequence length="392" mass="44755">MAAGLDEAQTEGGRLRILRLRLSGSAQDDRKGHYGAFRMTEHAKQLLSGKISSIQGFPNRKNGRIRLLLRGRDRKPLWQKGKTVDHTARIHAKDVDITIRAINGEDFISLTDLARHSGDRPGEVIRRWLRLSDTIAFLTAWERMANPRFDETAAAQLLAKSGRNVFSLSSKEWVERTQAIGIRAERGRSGGTYAHKDIAFAFASWISPEFHLFVIKDYQRLKSAEAQRIGIEWQARRELVKTNYRMHTDAIKSTLQQRSLPKWREQIEYASEADVINLAVFGQTAAAWRKEHEGWKGNMRDYATVRDLIILQNIEALSSVLIQHGLDKVSRFTTLQQEVERQRRILSEDIPSVERLQHIIESTDTAEGQTTDQSNESDDPEQQDNQSGTLFD</sequence>
<dbReference type="InterPro" id="IPR018004">
    <property type="entry name" value="KilA/APSES_HTH"/>
</dbReference>
<gene>
    <name evidence="4" type="ORF">EM848_10900</name>
    <name evidence="3" type="ORF">EMO90_05145</name>
</gene>
<reference evidence="5 6" key="1">
    <citation type="journal article" date="2019" name="Syst. Appl. Microbiol.">
        <title>Characterization of Bifidobacterium species in feaces of the Egyptian fruit bat: Description of B. vespertilionis sp. nov. and B. rousetti sp. nov.</title>
        <authorList>
            <person name="Modesto M."/>
            <person name="Satti M."/>
            <person name="Watanabe K."/>
            <person name="Puglisi E."/>
            <person name="Morelli L."/>
            <person name="Huang C.-H."/>
            <person name="Liou J.-S."/>
            <person name="Miyashita M."/>
            <person name="Tamura T."/>
            <person name="Saito S."/>
            <person name="Mori K."/>
            <person name="Huang L."/>
            <person name="Sciavilla P."/>
            <person name="Sandri C."/>
            <person name="Spiezio C."/>
            <person name="Vitali F."/>
            <person name="Cavalieri D."/>
            <person name="Perpetuini G."/>
            <person name="Tofalo R."/>
            <person name="Bonetti A."/>
            <person name="Arita M."/>
            <person name="Mattarelli P."/>
        </authorList>
    </citation>
    <scope>NUCLEOTIDE SEQUENCE [LARGE SCALE GENOMIC DNA]</scope>
    <source>
        <strain evidence="3 6">RST16</strain>
        <strain evidence="4 5">RST8</strain>
    </source>
</reference>
<keyword evidence="6" id="KW-1185">Reference proteome</keyword>
<name>A0A5J5DX39_9BIFI</name>
<dbReference type="EMBL" id="RZNZ01000005">
    <property type="protein sequence ID" value="KAA8821171.1"/>
    <property type="molecule type" value="Genomic_DNA"/>
</dbReference>
<proteinExistence type="predicted"/>
<feature type="domain" description="KilA-N" evidence="2">
    <location>
        <begin position="86"/>
        <end position="221"/>
    </location>
</feature>
<feature type="compositionally biased region" description="Polar residues" evidence="1">
    <location>
        <begin position="361"/>
        <end position="374"/>
    </location>
</feature>
<protein>
    <submittedName>
        <fullName evidence="4">KilA-N domain-containing protein</fullName>
    </submittedName>
</protein>
<evidence type="ECO:0000256" key="1">
    <source>
        <dbReference type="SAM" id="MobiDB-lite"/>
    </source>
</evidence>
<dbReference type="Proteomes" id="UP000374630">
    <property type="component" value="Unassembled WGS sequence"/>
</dbReference>
<accession>A0A5J5DX39</accession>
<dbReference type="OrthoDB" id="5298460at2"/>
<dbReference type="EMBL" id="RZOA01000029">
    <property type="protein sequence ID" value="KAA8821458.1"/>
    <property type="molecule type" value="Genomic_DNA"/>
</dbReference>
<dbReference type="PROSITE" id="PS51301">
    <property type="entry name" value="KILA_N"/>
    <property type="match status" value="1"/>
</dbReference>
<dbReference type="SMART" id="SM01252">
    <property type="entry name" value="KilA-N"/>
    <property type="match status" value="1"/>
</dbReference>
<feature type="region of interest" description="Disordered" evidence="1">
    <location>
        <begin position="361"/>
        <end position="392"/>
    </location>
</feature>